<sequence>MLFTSLFLTMRRIRAICTDIDGTLLNADRQLSDRLLRIMRKIPKEVPFILASSRMPDAMRHLLRTLERPHEALICYNGAYVLLPDARQQAASSPQQKVLADVPIPVEVCAQLLALPESRHIHLSLYQGEHWYEPTKDQWTLREIRNTQVEPDFRAAEEVLQYWQQRGLGAHKVMCMGEAAAVEAFTEAARALVNQQIHLYRSKDTYLEMAPKAISKAHGLRQLLGAAYTFGLEDVVAFGDNYNDTELLRAVGLGVAVANAQEEVLQVADAHTATNKEDGVALFLEKLYADGAF</sequence>
<dbReference type="SFLD" id="SFLDS00003">
    <property type="entry name" value="Haloacid_Dehalogenase"/>
    <property type="match status" value="1"/>
</dbReference>
<organism evidence="1 2">
    <name type="scientific">Nitritalea halalkaliphila LW7</name>
    <dbReference type="NCBI Taxonomy" id="1189621"/>
    <lineage>
        <taxon>Bacteria</taxon>
        <taxon>Pseudomonadati</taxon>
        <taxon>Bacteroidota</taxon>
        <taxon>Cytophagia</taxon>
        <taxon>Cytophagales</taxon>
        <taxon>Cyclobacteriaceae</taxon>
        <taxon>Nitritalea</taxon>
    </lineage>
</organism>
<evidence type="ECO:0000313" key="2">
    <source>
        <dbReference type="Proteomes" id="UP000005551"/>
    </source>
</evidence>
<accession>I5BZ82</accession>
<protein>
    <submittedName>
        <fullName evidence="1">Cof-like hydrolase</fullName>
    </submittedName>
</protein>
<dbReference type="GO" id="GO:0005829">
    <property type="term" value="C:cytosol"/>
    <property type="evidence" value="ECO:0007669"/>
    <property type="project" value="TreeGrafter"/>
</dbReference>
<gene>
    <name evidence="1" type="ORF">A3SI_14899</name>
</gene>
<proteinExistence type="predicted"/>
<dbReference type="NCBIfam" id="TIGR00099">
    <property type="entry name" value="Cof-subfamily"/>
    <property type="match status" value="1"/>
</dbReference>
<comment type="caution">
    <text evidence="1">The sequence shown here is derived from an EMBL/GenBank/DDBJ whole genome shotgun (WGS) entry which is preliminary data.</text>
</comment>
<dbReference type="PROSITE" id="PS01228">
    <property type="entry name" value="COF_1"/>
    <property type="match status" value="1"/>
</dbReference>
<dbReference type="Gene3D" id="3.30.1240.10">
    <property type="match status" value="1"/>
</dbReference>
<dbReference type="STRING" id="1189621.A3SI_14899"/>
<dbReference type="EMBL" id="AJYA01000037">
    <property type="protein sequence ID" value="EIM74884.1"/>
    <property type="molecule type" value="Genomic_DNA"/>
</dbReference>
<dbReference type="PANTHER" id="PTHR10000">
    <property type="entry name" value="PHOSPHOSERINE PHOSPHATASE"/>
    <property type="match status" value="1"/>
</dbReference>
<dbReference type="SFLD" id="SFLDG01140">
    <property type="entry name" value="C2.B:_Phosphomannomutase_and_P"/>
    <property type="match status" value="1"/>
</dbReference>
<keyword evidence="1" id="KW-0378">Hydrolase</keyword>
<keyword evidence="2" id="KW-1185">Reference proteome</keyword>
<dbReference type="InterPro" id="IPR006379">
    <property type="entry name" value="HAD-SF_hydro_IIB"/>
</dbReference>
<dbReference type="Proteomes" id="UP000005551">
    <property type="component" value="Unassembled WGS sequence"/>
</dbReference>
<name>I5BZ82_9BACT</name>
<dbReference type="SUPFAM" id="SSF56784">
    <property type="entry name" value="HAD-like"/>
    <property type="match status" value="1"/>
</dbReference>
<dbReference type="InterPro" id="IPR000150">
    <property type="entry name" value="Cof"/>
</dbReference>
<dbReference type="PANTHER" id="PTHR10000:SF8">
    <property type="entry name" value="HAD SUPERFAMILY HYDROLASE-LIKE, TYPE 3"/>
    <property type="match status" value="1"/>
</dbReference>
<dbReference type="InterPro" id="IPR036412">
    <property type="entry name" value="HAD-like_sf"/>
</dbReference>
<dbReference type="GO" id="GO:0016791">
    <property type="term" value="F:phosphatase activity"/>
    <property type="evidence" value="ECO:0007669"/>
    <property type="project" value="TreeGrafter"/>
</dbReference>
<dbReference type="GO" id="GO:0000287">
    <property type="term" value="F:magnesium ion binding"/>
    <property type="evidence" value="ECO:0007669"/>
    <property type="project" value="TreeGrafter"/>
</dbReference>
<dbReference type="NCBIfam" id="TIGR01484">
    <property type="entry name" value="HAD-SF-IIB"/>
    <property type="match status" value="1"/>
</dbReference>
<evidence type="ECO:0000313" key="1">
    <source>
        <dbReference type="EMBL" id="EIM74884.1"/>
    </source>
</evidence>
<dbReference type="Pfam" id="PF08282">
    <property type="entry name" value="Hydrolase_3"/>
    <property type="match status" value="1"/>
</dbReference>
<reference evidence="1 2" key="1">
    <citation type="submission" date="2012-05" db="EMBL/GenBank/DDBJ databases">
        <title>Genome sequence of Nitritalea halalkaliphila LW7.</title>
        <authorList>
            <person name="Jangir P.K."/>
            <person name="Singh A."/>
            <person name="Shivaji S."/>
            <person name="Sharma R."/>
        </authorList>
    </citation>
    <scope>NUCLEOTIDE SEQUENCE [LARGE SCALE GENOMIC DNA]</scope>
    <source>
        <strain evidence="1 2">LW7</strain>
    </source>
</reference>
<dbReference type="CDD" id="cd07516">
    <property type="entry name" value="HAD_Pase"/>
    <property type="match status" value="1"/>
</dbReference>
<dbReference type="InterPro" id="IPR023214">
    <property type="entry name" value="HAD_sf"/>
</dbReference>
<dbReference type="Gene3D" id="3.40.50.1000">
    <property type="entry name" value="HAD superfamily/HAD-like"/>
    <property type="match status" value="1"/>
</dbReference>
<dbReference type="AlphaFoldDB" id="I5BZ82"/>